<evidence type="ECO:0000313" key="3">
    <source>
        <dbReference type="Proteomes" id="UP001153076"/>
    </source>
</evidence>
<gene>
    <name evidence="2" type="ORF">Cgig2_012417</name>
</gene>
<dbReference type="PANTHER" id="PTHR48448">
    <property type="entry name" value="MUTL PROTEIN ISOFORM 1"/>
    <property type="match status" value="1"/>
</dbReference>
<protein>
    <recommendedName>
        <fullName evidence="1">GIY-YIG domain-containing protein</fullName>
    </recommendedName>
</protein>
<dbReference type="Pfam" id="PF01541">
    <property type="entry name" value="GIY-YIG"/>
    <property type="match status" value="1"/>
</dbReference>
<dbReference type="PANTHER" id="PTHR48448:SF1">
    <property type="entry name" value="MUTL PROTEIN ISOFORM 1"/>
    <property type="match status" value="1"/>
</dbReference>
<reference evidence="2" key="1">
    <citation type="submission" date="2022-04" db="EMBL/GenBank/DDBJ databases">
        <title>Carnegiea gigantea Genome sequencing and assembly v2.</title>
        <authorList>
            <person name="Copetti D."/>
            <person name="Sanderson M.J."/>
            <person name="Burquez A."/>
            <person name="Wojciechowski M.F."/>
        </authorList>
    </citation>
    <scope>NUCLEOTIDE SEQUENCE</scope>
    <source>
        <strain evidence="2">SGP5-SGP5p</strain>
        <tissue evidence="2">Aerial part</tissue>
    </source>
</reference>
<sequence>MRLKEPEPKVSICDPHVNTANAARCQTSSALSKTILAAETEVLKQEVKSSVTSLCQKKLIELYKRANLSLIPEINCILIAAKEQPPSSTIGASSVYVMLRPDKKLYVGETDDLQGRVQAHRATEDIQNVEFLFFIVQGKSIACQLETLLINQLPKRGYNLTNIADGEHRNFGTSHVILEPVTVYMKPRFLWLHFCKCYLFHSSFFLFVGQADEYLSFGSQDNQAVLW</sequence>
<name>A0A9Q1QKW9_9CARY</name>
<dbReference type="OrthoDB" id="10252754at2759"/>
<dbReference type="InterPro" id="IPR035901">
    <property type="entry name" value="GIY-YIG_endonuc_sf"/>
</dbReference>
<dbReference type="InterPro" id="IPR000305">
    <property type="entry name" value="GIY-YIG_endonuc"/>
</dbReference>
<dbReference type="Proteomes" id="UP001153076">
    <property type="component" value="Unassembled WGS sequence"/>
</dbReference>
<keyword evidence="3" id="KW-1185">Reference proteome</keyword>
<proteinExistence type="predicted"/>
<dbReference type="InterPro" id="IPR053276">
    <property type="entry name" value="MtDNA_mismatch_repair_MutS"/>
</dbReference>
<comment type="caution">
    <text evidence="2">The sequence shown here is derived from an EMBL/GenBank/DDBJ whole genome shotgun (WGS) entry which is preliminary data.</text>
</comment>
<organism evidence="2 3">
    <name type="scientific">Carnegiea gigantea</name>
    <dbReference type="NCBI Taxonomy" id="171969"/>
    <lineage>
        <taxon>Eukaryota</taxon>
        <taxon>Viridiplantae</taxon>
        <taxon>Streptophyta</taxon>
        <taxon>Embryophyta</taxon>
        <taxon>Tracheophyta</taxon>
        <taxon>Spermatophyta</taxon>
        <taxon>Magnoliopsida</taxon>
        <taxon>eudicotyledons</taxon>
        <taxon>Gunneridae</taxon>
        <taxon>Pentapetalae</taxon>
        <taxon>Caryophyllales</taxon>
        <taxon>Cactineae</taxon>
        <taxon>Cactaceae</taxon>
        <taxon>Cactoideae</taxon>
        <taxon>Echinocereeae</taxon>
        <taxon>Carnegiea</taxon>
    </lineage>
</organism>
<dbReference type="EMBL" id="JAKOGI010000076">
    <property type="protein sequence ID" value="KAJ8445529.1"/>
    <property type="molecule type" value="Genomic_DNA"/>
</dbReference>
<dbReference type="AlphaFoldDB" id="A0A9Q1QKW9"/>
<dbReference type="SUPFAM" id="SSF82771">
    <property type="entry name" value="GIY-YIG endonuclease"/>
    <property type="match status" value="1"/>
</dbReference>
<evidence type="ECO:0000313" key="2">
    <source>
        <dbReference type="EMBL" id="KAJ8445529.1"/>
    </source>
</evidence>
<evidence type="ECO:0000259" key="1">
    <source>
        <dbReference type="Pfam" id="PF01541"/>
    </source>
</evidence>
<feature type="domain" description="GIY-YIG" evidence="1">
    <location>
        <begin position="94"/>
        <end position="159"/>
    </location>
</feature>
<accession>A0A9Q1QKW9</accession>